<dbReference type="InterPro" id="IPR010185">
    <property type="entry name" value="NpdG"/>
</dbReference>
<feature type="domain" description="Pyrroline-5-carboxylate reductase catalytic N-terminal" evidence="2">
    <location>
        <begin position="7"/>
        <end position="102"/>
    </location>
</feature>
<dbReference type="Pfam" id="PF03807">
    <property type="entry name" value="F420_oxidored"/>
    <property type="match status" value="1"/>
</dbReference>
<gene>
    <name evidence="3" type="primary">npdG</name>
    <name evidence="3" type="ORF">ACFOFO_00295</name>
</gene>
<dbReference type="EMBL" id="JBHRTP010000002">
    <property type="protein sequence ID" value="MFC3106416.1"/>
    <property type="molecule type" value="Genomic_DNA"/>
</dbReference>
<dbReference type="NCBIfam" id="TIGR01915">
    <property type="entry name" value="npdG"/>
    <property type="match status" value="1"/>
</dbReference>
<dbReference type="InterPro" id="IPR028939">
    <property type="entry name" value="P5C_Rdtase_cat_N"/>
</dbReference>
<proteinExistence type="predicted"/>
<dbReference type="SUPFAM" id="SSF51735">
    <property type="entry name" value="NAD(P)-binding Rossmann-fold domains"/>
    <property type="match status" value="1"/>
</dbReference>
<dbReference type="InterPro" id="IPR051267">
    <property type="entry name" value="STEAP_metalloreductase"/>
</dbReference>
<comment type="caution">
    <text evidence="3">The sequence shown here is derived from an EMBL/GenBank/DDBJ whole genome shotgun (WGS) entry which is preliminary data.</text>
</comment>
<keyword evidence="1" id="KW-0560">Oxidoreductase</keyword>
<evidence type="ECO:0000313" key="3">
    <source>
        <dbReference type="EMBL" id="MFC3106416.1"/>
    </source>
</evidence>
<evidence type="ECO:0000256" key="1">
    <source>
        <dbReference type="ARBA" id="ARBA00023002"/>
    </source>
</evidence>
<keyword evidence="4" id="KW-1185">Reference proteome</keyword>
<reference evidence="4" key="1">
    <citation type="journal article" date="2019" name="Int. J. Syst. Evol. Microbiol.">
        <title>The Global Catalogue of Microorganisms (GCM) 10K type strain sequencing project: providing services to taxonomists for standard genome sequencing and annotation.</title>
        <authorList>
            <consortium name="The Broad Institute Genomics Platform"/>
            <consortium name="The Broad Institute Genome Sequencing Center for Infectious Disease"/>
            <person name="Wu L."/>
            <person name="Ma J."/>
        </authorList>
    </citation>
    <scope>NUCLEOTIDE SEQUENCE [LARGE SCALE GENOMIC DNA]</scope>
    <source>
        <strain evidence="4">KCTC 42986</strain>
    </source>
</reference>
<accession>A0ABV7EWY1</accession>
<name>A0ABV7EWY1_9BURK</name>
<dbReference type="InterPro" id="IPR036291">
    <property type="entry name" value="NAD(P)-bd_dom_sf"/>
</dbReference>
<dbReference type="PANTHER" id="PTHR14239:SF0">
    <property type="entry name" value="F420-DEPENDENT NADP REDUCTASE"/>
    <property type="match status" value="1"/>
</dbReference>
<sequence length="224" mass="22588">MQTRPTLAIIGGTGALGSGLAIRWAAAGFPVVLGSRSSDKAKEAALQIKAGNGAPAVRGEDNVTAAGVADIVIVAVPFSHHDATLDEIKSVVSGKIIVDAVVPLVPPKVSQVQLPPKGSAGQIAHERLGDVARVVSAFHNVGAAKLQNGGVIECDVLVCGNDKEARDAVIAITEAIGMRGIDAGPIANAAASEALTSILIGINRRYKVDCAGIQITGITANVAA</sequence>
<organism evidence="3 4">
    <name type="scientific">Undibacterium arcticum</name>
    <dbReference type="NCBI Taxonomy" id="1762892"/>
    <lineage>
        <taxon>Bacteria</taxon>
        <taxon>Pseudomonadati</taxon>
        <taxon>Pseudomonadota</taxon>
        <taxon>Betaproteobacteria</taxon>
        <taxon>Burkholderiales</taxon>
        <taxon>Oxalobacteraceae</taxon>
        <taxon>Undibacterium</taxon>
    </lineage>
</organism>
<evidence type="ECO:0000259" key="2">
    <source>
        <dbReference type="Pfam" id="PF03807"/>
    </source>
</evidence>
<protein>
    <submittedName>
        <fullName evidence="3">NADPH-dependent F420 reductase</fullName>
    </submittedName>
</protein>
<dbReference type="RefSeq" id="WP_390324945.1">
    <property type="nucleotide sequence ID" value="NZ_JBHRTP010000002.1"/>
</dbReference>
<dbReference type="Gene3D" id="3.40.50.720">
    <property type="entry name" value="NAD(P)-binding Rossmann-like Domain"/>
    <property type="match status" value="1"/>
</dbReference>
<dbReference type="Proteomes" id="UP001595530">
    <property type="component" value="Unassembled WGS sequence"/>
</dbReference>
<evidence type="ECO:0000313" key="4">
    <source>
        <dbReference type="Proteomes" id="UP001595530"/>
    </source>
</evidence>
<dbReference type="PANTHER" id="PTHR14239">
    <property type="entry name" value="DUDULIN-RELATED"/>
    <property type="match status" value="1"/>
</dbReference>